<evidence type="ECO:0000256" key="2">
    <source>
        <dbReference type="ARBA" id="ARBA00023002"/>
    </source>
</evidence>
<dbReference type="OrthoDB" id="9804774at2"/>
<dbReference type="PROSITE" id="PS00061">
    <property type="entry name" value="ADH_SHORT"/>
    <property type="match status" value="1"/>
</dbReference>
<dbReference type="RefSeq" id="WP_109872963.1">
    <property type="nucleotide sequence ID" value="NZ_QGNA01000006.1"/>
</dbReference>
<dbReference type="InterPro" id="IPR057326">
    <property type="entry name" value="KR_dom"/>
</dbReference>
<organism evidence="4 5">
    <name type="scientific">Falsiroseomonas bella</name>
    <dbReference type="NCBI Taxonomy" id="2184016"/>
    <lineage>
        <taxon>Bacteria</taxon>
        <taxon>Pseudomonadati</taxon>
        <taxon>Pseudomonadota</taxon>
        <taxon>Alphaproteobacteria</taxon>
        <taxon>Acetobacterales</taxon>
        <taxon>Roseomonadaceae</taxon>
        <taxon>Falsiroseomonas</taxon>
    </lineage>
</organism>
<dbReference type="SMART" id="SM00822">
    <property type="entry name" value="PKS_KR"/>
    <property type="match status" value="1"/>
</dbReference>
<dbReference type="GO" id="GO:0048038">
    <property type="term" value="F:quinone binding"/>
    <property type="evidence" value="ECO:0007669"/>
    <property type="project" value="TreeGrafter"/>
</dbReference>
<dbReference type="PANTHER" id="PTHR42760:SF133">
    <property type="entry name" value="3-OXOACYL-[ACYL-CARRIER-PROTEIN] REDUCTASE"/>
    <property type="match status" value="1"/>
</dbReference>
<dbReference type="Gene3D" id="3.40.50.720">
    <property type="entry name" value="NAD(P)-binding Rossmann-like Domain"/>
    <property type="match status" value="1"/>
</dbReference>
<dbReference type="PRINTS" id="PR00080">
    <property type="entry name" value="SDRFAMILY"/>
</dbReference>
<evidence type="ECO:0000259" key="3">
    <source>
        <dbReference type="SMART" id="SM00822"/>
    </source>
</evidence>
<evidence type="ECO:0000313" key="4">
    <source>
        <dbReference type="EMBL" id="PWS34513.1"/>
    </source>
</evidence>
<accession>A0A317F7Y2</accession>
<dbReference type="Pfam" id="PF13561">
    <property type="entry name" value="adh_short_C2"/>
    <property type="match status" value="1"/>
</dbReference>
<dbReference type="FunFam" id="3.40.50.720:FF:000084">
    <property type="entry name" value="Short-chain dehydrogenase reductase"/>
    <property type="match status" value="1"/>
</dbReference>
<dbReference type="SUPFAM" id="SSF51735">
    <property type="entry name" value="NAD(P)-binding Rossmann-fold domains"/>
    <property type="match status" value="1"/>
</dbReference>
<proteinExistence type="inferred from homology"/>
<keyword evidence="2" id="KW-0560">Oxidoreductase</keyword>
<dbReference type="Proteomes" id="UP000245765">
    <property type="component" value="Unassembled WGS sequence"/>
</dbReference>
<dbReference type="EMBL" id="QGNA01000006">
    <property type="protein sequence ID" value="PWS34513.1"/>
    <property type="molecule type" value="Genomic_DNA"/>
</dbReference>
<name>A0A317F7Y2_9PROT</name>
<gene>
    <name evidence="4" type="ORF">DFH01_23495</name>
</gene>
<dbReference type="AlphaFoldDB" id="A0A317F7Y2"/>
<evidence type="ECO:0000256" key="1">
    <source>
        <dbReference type="ARBA" id="ARBA00006484"/>
    </source>
</evidence>
<dbReference type="GO" id="GO:0016616">
    <property type="term" value="F:oxidoreductase activity, acting on the CH-OH group of donors, NAD or NADP as acceptor"/>
    <property type="evidence" value="ECO:0007669"/>
    <property type="project" value="TreeGrafter"/>
</dbReference>
<evidence type="ECO:0000313" key="5">
    <source>
        <dbReference type="Proteomes" id="UP000245765"/>
    </source>
</evidence>
<comment type="caution">
    <text evidence="4">The sequence shown here is derived from an EMBL/GenBank/DDBJ whole genome shotgun (WGS) entry which is preliminary data.</text>
</comment>
<dbReference type="InterPro" id="IPR036291">
    <property type="entry name" value="NAD(P)-bd_dom_sf"/>
</dbReference>
<dbReference type="PRINTS" id="PR00081">
    <property type="entry name" value="GDHRDH"/>
</dbReference>
<dbReference type="GO" id="GO:0006633">
    <property type="term" value="P:fatty acid biosynthetic process"/>
    <property type="evidence" value="ECO:0007669"/>
    <property type="project" value="TreeGrafter"/>
</dbReference>
<sequence length="253" mass="25855">MTPILARFSLEGRVALVTGGSSGIGLAIAEALHGAGASVVLCARRADALRQAAETLSARAAACLGDVADRAGLADLAARAAEPFGAPEIVVHAAGLNARQPWDQVDDAAWNAQIESMLAAPFFLSRALLPGMRAKGRGRVLNIASLQSTRAMPDSIPYGAAKGGVAQLTRAMAEAWGRYGITCNAIAPGFFPTALTAPVFADAERAARLAAQTCLGRNGRLEDLQGAAVFLASDAAAYVTGQVLAVDGGFLAK</sequence>
<comment type="similarity">
    <text evidence="1">Belongs to the short-chain dehydrogenases/reductases (SDR) family.</text>
</comment>
<protein>
    <submittedName>
        <fullName evidence="4">Gluconate 5-dehydrogenase</fullName>
    </submittedName>
</protein>
<keyword evidence="5" id="KW-1185">Reference proteome</keyword>
<feature type="domain" description="Ketoreductase" evidence="3">
    <location>
        <begin position="13"/>
        <end position="189"/>
    </location>
</feature>
<dbReference type="InterPro" id="IPR002347">
    <property type="entry name" value="SDR_fam"/>
</dbReference>
<dbReference type="InterPro" id="IPR020904">
    <property type="entry name" value="Sc_DH/Rdtase_CS"/>
</dbReference>
<reference evidence="5" key="1">
    <citation type="submission" date="2018-05" db="EMBL/GenBank/DDBJ databases">
        <authorList>
            <person name="Du Z."/>
            <person name="Wang X."/>
        </authorList>
    </citation>
    <scope>NUCLEOTIDE SEQUENCE [LARGE SCALE GENOMIC DNA]</scope>
    <source>
        <strain evidence="5">CQN31</strain>
    </source>
</reference>
<dbReference type="PANTHER" id="PTHR42760">
    <property type="entry name" value="SHORT-CHAIN DEHYDROGENASES/REDUCTASES FAMILY MEMBER"/>
    <property type="match status" value="1"/>
</dbReference>